<accession>A0A841EA97</accession>
<proteinExistence type="predicted"/>
<comment type="caution">
    <text evidence="1">The sequence shown here is derived from an EMBL/GenBank/DDBJ whole genome shotgun (WGS) entry which is preliminary data.</text>
</comment>
<gene>
    <name evidence="1" type="ORF">HNR25_001191</name>
</gene>
<dbReference type="EMBL" id="JACHLY010000001">
    <property type="protein sequence ID" value="MBB5997440.1"/>
    <property type="molecule type" value="Genomic_DNA"/>
</dbReference>
<keyword evidence="2" id="KW-1185">Reference proteome</keyword>
<name>A0A841EA97_9ACTN</name>
<sequence length="35" mass="3592">MYDTTPAPADTDSADAAEAVQVALDRRDNGGPSGR</sequence>
<dbReference type="AlphaFoldDB" id="A0A841EA97"/>
<organism evidence="1 2">
    <name type="scientific">Streptomonospora salina</name>
    <dbReference type="NCBI Taxonomy" id="104205"/>
    <lineage>
        <taxon>Bacteria</taxon>
        <taxon>Bacillati</taxon>
        <taxon>Actinomycetota</taxon>
        <taxon>Actinomycetes</taxon>
        <taxon>Streptosporangiales</taxon>
        <taxon>Nocardiopsidaceae</taxon>
        <taxon>Streptomonospora</taxon>
    </lineage>
</organism>
<dbReference type="Proteomes" id="UP000578077">
    <property type="component" value="Unassembled WGS sequence"/>
</dbReference>
<evidence type="ECO:0000313" key="1">
    <source>
        <dbReference type="EMBL" id="MBB5997440.1"/>
    </source>
</evidence>
<reference evidence="1 2" key="1">
    <citation type="submission" date="2020-08" db="EMBL/GenBank/DDBJ databases">
        <title>Sequencing the genomes of 1000 actinobacteria strains.</title>
        <authorList>
            <person name="Klenk H.-P."/>
        </authorList>
    </citation>
    <scope>NUCLEOTIDE SEQUENCE [LARGE SCALE GENOMIC DNA]</scope>
    <source>
        <strain evidence="1 2">DSM 44593</strain>
    </source>
</reference>
<evidence type="ECO:0000313" key="2">
    <source>
        <dbReference type="Proteomes" id="UP000578077"/>
    </source>
</evidence>
<protein>
    <submittedName>
        <fullName evidence="1">Uncharacterized protein</fullName>
    </submittedName>
</protein>